<name>A0A6C0LCS3_9ZZZZ</name>
<reference evidence="1" key="1">
    <citation type="journal article" date="2020" name="Nature">
        <title>Giant virus diversity and host interactions through global metagenomics.</title>
        <authorList>
            <person name="Schulz F."/>
            <person name="Roux S."/>
            <person name="Paez-Espino D."/>
            <person name="Jungbluth S."/>
            <person name="Walsh D.A."/>
            <person name="Denef V.J."/>
            <person name="McMahon K.D."/>
            <person name="Konstantinidis K.T."/>
            <person name="Eloe-Fadrosh E.A."/>
            <person name="Kyrpides N.C."/>
            <person name="Woyke T."/>
        </authorList>
    </citation>
    <scope>NUCLEOTIDE SEQUENCE</scope>
    <source>
        <strain evidence="1">GVMAG-M-3300027791-30</strain>
    </source>
</reference>
<dbReference type="EMBL" id="MN740474">
    <property type="protein sequence ID" value="QHU28766.1"/>
    <property type="molecule type" value="Genomic_DNA"/>
</dbReference>
<sequence>MNNSTNSNMKVLDEFNKTLDEFINKMILQFPEEKKLKTYYSAFKVTKMYDKTMPIKIYMGGCLEFSDKIKSRDTEFFSKRKEFVNKIAQASSFTDDTGLVNYWENLSDNSKTAIWDYIQTLFIMGEMYINKDSSIVQKINSVYNNLSFNDSMQTLKENDTFTKEFINKINK</sequence>
<proteinExistence type="predicted"/>
<accession>A0A6C0LCS3</accession>
<organism evidence="1">
    <name type="scientific">viral metagenome</name>
    <dbReference type="NCBI Taxonomy" id="1070528"/>
    <lineage>
        <taxon>unclassified sequences</taxon>
        <taxon>metagenomes</taxon>
        <taxon>organismal metagenomes</taxon>
    </lineage>
</organism>
<evidence type="ECO:0000313" key="1">
    <source>
        <dbReference type="EMBL" id="QHU28766.1"/>
    </source>
</evidence>
<dbReference type="AlphaFoldDB" id="A0A6C0LCS3"/>
<protein>
    <submittedName>
        <fullName evidence="1">Uncharacterized protein</fullName>
    </submittedName>
</protein>